<proteinExistence type="predicted"/>
<reference evidence="1" key="1">
    <citation type="submission" date="2019-11" db="EMBL/GenBank/DDBJ databases">
        <title>Characterization of Clostridium perfringens isolates from swine manure treated agricultural soils.</title>
        <authorList>
            <person name="Wushke S.T."/>
        </authorList>
    </citation>
    <scope>NUCLEOTIDE SEQUENCE</scope>
    <source>
        <strain evidence="1">X15</strain>
    </source>
</reference>
<organism evidence="1 2">
    <name type="scientific">Clostridium perfringens</name>
    <dbReference type="NCBI Taxonomy" id="1502"/>
    <lineage>
        <taxon>Bacteria</taxon>
        <taxon>Bacillati</taxon>
        <taxon>Bacillota</taxon>
        <taxon>Clostridia</taxon>
        <taxon>Eubacteriales</taxon>
        <taxon>Clostridiaceae</taxon>
        <taxon>Clostridium</taxon>
    </lineage>
</organism>
<dbReference type="EMBL" id="WNVG01000014">
    <property type="protein sequence ID" value="MDZ5032379.1"/>
    <property type="molecule type" value="Genomic_DNA"/>
</dbReference>
<name>A0AAW9IR30_CLOPF</name>
<evidence type="ECO:0000313" key="1">
    <source>
        <dbReference type="EMBL" id="MDZ5032379.1"/>
    </source>
</evidence>
<dbReference type="AlphaFoldDB" id="A0AAW9IR30"/>
<gene>
    <name evidence="1" type="ORF">GNF81_06135</name>
</gene>
<protein>
    <submittedName>
        <fullName evidence="1">Uncharacterized protein</fullName>
    </submittedName>
</protein>
<dbReference type="RefSeq" id="WP_003450948.1">
    <property type="nucleotide sequence ID" value="NZ_CABPRK010000007.1"/>
</dbReference>
<dbReference type="Proteomes" id="UP001289066">
    <property type="component" value="Unassembled WGS sequence"/>
</dbReference>
<comment type="caution">
    <text evidence="1">The sequence shown here is derived from an EMBL/GenBank/DDBJ whole genome shotgun (WGS) entry which is preliminary data.</text>
</comment>
<accession>A0AAW9IR30</accession>
<evidence type="ECO:0000313" key="2">
    <source>
        <dbReference type="Proteomes" id="UP001289066"/>
    </source>
</evidence>
<sequence length="56" mass="6703">MGIDKKKDQNRFNVTFRSTESEEKLYEWVKKKSQIGGASAFIKNVLYKEMEKEERE</sequence>